<proteinExistence type="predicted"/>
<evidence type="ECO:0000313" key="2">
    <source>
        <dbReference type="Proteomes" id="UP000031599"/>
    </source>
</evidence>
<sequence length="81" mass="9356">MKSFEVYRRDNGRTAIVRTLHHNPYTGRTWITEVHEKSGAGDSLRIETSTELEDMDPEDRALYQLRLRKELAAEQAAMPPV</sequence>
<gene>
    <name evidence="1" type="ORF">DB30_00116</name>
</gene>
<name>A0A0C2DIU4_9BACT</name>
<protein>
    <submittedName>
        <fullName evidence="1">Uncharacterized protein</fullName>
    </submittedName>
</protein>
<organism evidence="1 2">
    <name type="scientific">Enhygromyxa salina</name>
    <dbReference type="NCBI Taxonomy" id="215803"/>
    <lineage>
        <taxon>Bacteria</taxon>
        <taxon>Pseudomonadati</taxon>
        <taxon>Myxococcota</taxon>
        <taxon>Polyangia</taxon>
        <taxon>Nannocystales</taxon>
        <taxon>Nannocystaceae</taxon>
        <taxon>Enhygromyxa</taxon>
    </lineage>
</organism>
<dbReference type="Proteomes" id="UP000031599">
    <property type="component" value="Unassembled WGS sequence"/>
</dbReference>
<evidence type="ECO:0000313" key="1">
    <source>
        <dbReference type="EMBL" id="KIG19607.1"/>
    </source>
</evidence>
<dbReference type="EMBL" id="JMCC02000001">
    <property type="protein sequence ID" value="KIG19607.1"/>
    <property type="molecule type" value="Genomic_DNA"/>
</dbReference>
<comment type="caution">
    <text evidence="1">The sequence shown here is derived from an EMBL/GenBank/DDBJ whole genome shotgun (WGS) entry which is preliminary data.</text>
</comment>
<reference evidence="1 2" key="1">
    <citation type="submission" date="2014-12" db="EMBL/GenBank/DDBJ databases">
        <title>Genome assembly of Enhygromyxa salina DSM 15201.</title>
        <authorList>
            <person name="Sharma G."/>
            <person name="Subramanian S."/>
        </authorList>
    </citation>
    <scope>NUCLEOTIDE SEQUENCE [LARGE SCALE GENOMIC DNA]</scope>
    <source>
        <strain evidence="1 2">DSM 15201</strain>
    </source>
</reference>
<accession>A0A0C2DIU4</accession>
<dbReference type="AlphaFoldDB" id="A0A0C2DIU4"/>